<name>A0A1Y0ETT9_9BURK</name>
<organism evidence="1 2">
    <name type="scientific">Comamonas serinivorans</name>
    <dbReference type="NCBI Taxonomy" id="1082851"/>
    <lineage>
        <taxon>Bacteria</taxon>
        <taxon>Pseudomonadati</taxon>
        <taxon>Pseudomonadota</taxon>
        <taxon>Betaproteobacteria</taxon>
        <taxon>Burkholderiales</taxon>
        <taxon>Comamonadaceae</taxon>
        <taxon>Comamonas</taxon>
    </lineage>
</organism>
<reference evidence="1 2" key="1">
    <citation type="submission" date="2017-05" db="EMBL/GenBank/DDBJ databases">
        <authorList>
            <person name="Song R."/>
            <person name="Chenine A.L."/>
            <person name="Ruprecht R.M."/>
        </authorList>
    </citation>
    <scope>NUCLEOTIDE SEQUENCE [LARGE SCALE GENOMIC DNA]</scope>
    <source>
        <strain evidence="1 2">DSM 26136</strain>
    </source>
</reference>
<dbReference type="OrthoDB" id="333076at2"/>
<sequence length="373" mass="42003">MITQGDDFPVHQTSEPIAYAGTDRNFYDRYFFNGYNRAGTTFFSAALGVYPHLNIMDGAFCVVHRGQQHNLRFSKHLGMERMDTQIGAFAVKVVQPLEVLAITIGANDSPITGQITFHARAPVVEEPRFIRRAGPRTLMDYTRMTQNGHYEGWIDIAGERISIRPDDFWGTRDRSWGVRSIGLKDPQEMAPSVPPQFFWLWAPINFDTHFSLFALNADETGKPWNVGGVIGDLEQGTVTHVQDCTAQVELQPGSRHLAKATIRYAHEDGQHTDLVLTPRWKFYMSGLGYLHPDHGHGLNKGPLSFAYDTFDTEAVKDCDFPLHLHIQAYVDAELRLPDGQAVRGAGVLEQLVFGPYHPLNLHGFMDLPQETRP</sequence>
<evidence type="ECO:0000313" key="2">
    <source>
        <dbReference type="Proteomes" id="UP000196138"/>
    </source>
</evidence>
<accession>A0A1Y0ETT9</accession>
<proteinExistence type="predicted"/>
<dbReference type="SUPFAM" id="SSF159245">
    <property type="entry name" value="AttH-like"/>
    <property type="match status" value="1"/>
</dbReference>
<evidence type="ECO:0000313" key="1">
    <source>
        <dbReference type="EMBL" id="ARU06830.1"/>
    </source>
</evidence>
<dbReference type="RefSeq" id="WP_087284636.1">
    <property type="nucleotide sequence ID" value="NZ_CP021455.1"/>
</dbReference>
<dbReference type="Proteomes" id="UP000196138">
    <property type="component" value="Chromosome"/>
</dbReference>
<gene>
    <name evidence="1" type="ORF">CCO03_12595</name>
</gene>
<keyword evidence="2" id="KW-1185">Reference proteome</keyword>
<dbReference type="KEGG" id="cser:CCO03_12595"/>
<dbReference type="AlphaFoldDB" id="A0A1Y0ETT9"/>
<protein>
    <submittedName>
        <fullName evidence="1">Uncharacterized protein</fullName>
    </submittedName>
</protein>
<dbReference type="EMBL" id="CP021455">
    <property type="protein sequence ID" value="ARU06830.1"/>
    <property type="molecule type" value="Genomic_DNA"/>
</dbReference>